<keyword evidence="1 4" id="KW-0808">Transferase</keyword>
<dbReference type="Proteomes" id="UP000234639">
    <property type="component" value="Unassembled WGS sequence"/>
</dbReference>
<dbReference type="Gene3D" id="3.40.630.30">
    <property type="match status" value="1"/>
</dbReference>
<dbReference type="GO" id="GO:0005737">
    <property type="term" value="C:cytoplasm"/>
    <property type="evidence" value="ECO:0007669"/>
    <property type="project" value="InterPro"/>
</dbReference>
<dbReference type="RefSeq" id="WP_101637415.1">
    <property type="nucleotide sequence ID" value="NZ_PKHU01000005.1"/>
</dbReference>
<evidence type="ECO:0000259" key="3">
    <source>
        <dbReference type="PROSITE" id="PS51186"/>
    </source>
</evidence>
<reference evidence="4 5" key="1">
    <citation type="submission" date="2017-12" db="EMBL/GenBank/DDBJ databases">
        <title>Phylogenetic diversity of female urinary microbiome.</title>
        <authorList>
            <person name="Thomas-White K."/>
            <person name="Wolfe A.J."/>
        </authorList>
    </citation>
    <scope>NUCLEOTIDE SEQUENCE [LARGE SCALE GENOMIC DNA]</scope>
    <source>
        <strain evidence="4 5">UMB0112</strain>
    </source>
</reference>
<dbReference type="PROSITE" id="PS51186">
    <property type="entry name" value="GNAT"/>
    <property type="match status" value="1"/>
</dbReference>
<evidence type="ECO:0000256" key="1">
    <source>
        <dbReference type="ARBA" id="ARBA00022679"/>
    </source>
</evidence>
<evidence type="ECO:0000313" key="5">
    <source>
        <dbReference type="Proteomes" id="UP000234639"/>
    </source>
</evidence>
<dbReference type="InterPro" id="IPR000182">
    <property type="entry name" value="GNAT_dom"/>
</dbReference>
<dbReference type="Pfam" id="PF00583">
    <property type="entry name" value="Acetyltransf_1"/>
    <property type="match status" value="1"/>
</dbReference>
<organism evidence="4 5">
    <name type="scientific">Campylobacter ureolyticus</name>
    <dbReference type="NCBI Taxonomy" id="827"/>
    <lineage>
        <taxon>Bacteria</taxon>
        <taxon>Pseudomonadati</taxon>
        <taxon>Campylobacterota</taxon>
        <taxon>Epsilonproteobacteria</taxon>
        <taxon>Campylobacterales</taxon>
        <taxon>Campylobacteraceae</taxon>
        <taxon>Campylobacter</taxon>
    </lineage>
</organism>
<dbReference type="EMBL" id="PKHU01000005">
    <property type="protein sequence ID" value="PKZ29016.1"/>
    <property type="molecule type" value="Genomic_DNA"/>
</dbReference>
<protein>
    <submittedName>
        <fullName evidence="4">GNAT family N-acetyltransferase</fullName>
    </submittedName>
</protein>
<dbReference type="PANTHER" id="PTHR30602:SF12">
    <property type="entry name" value="AMINO-ACID ACETYLTRANSFERASE NAGS1, CHLOROPLASTIC-RELATED"/>
    <property type="match status" value="1"/>
</dbReference>
<dbReference type="GO" id="GO:0006526">
    <property type="term" value="P:L-arginine biosynthetic process"/>
    <property type="evidence" value="ECO:0007669"/>
    <property type="project" value="InterPro"/>
</dbReference>
<dbReference type="SUPFAM" id="SSF55729">
    <property type="entry name" value="Acyl-CoA N-acyltransferases (Nat)"/>
    <property type="match status" value="1"/>
</dbReference>
<dbReference type="PANTHER" id="PTHR30602">
    <property type="entry name" value="AMINO-ACID ACETYLTRANSFERASE"/>
    <property type="match status" value="1"/>
</dbReference>
<accession>A0A2I1N9F7</accession>
<keyword evidence="2" id="KW-0012">Acyltransferase</keyword>
<gene>
    <name evidence="4" type="ORF">CYJ41_06180</name>
</gene>
<evidence type="ECO:0000256" key="2">
    <source>
        <dbReference type="ARBA" id="ARBA00023315"/>
    </source>
</evidence>
<dbReference type="CDD" id="cd04301">
    <property type="entry name" value="NAT_SF"/>
    <property type="match status" value="1"/>
</dbReference>
<feature type="domain" description="N-acetyltransferase" evidence="3">
    <location>
        <begin position="2"/>
        <end position="141"/>
    </location>
</feature>
<dbReference type="AlphaFoldDB" id="A0A2I1N9F7"/>
<dbReference type="GO" id="GO:0004042">
    <property type="term" value="F:L-glutamate N-acetyltransferase activity"/>
    <property type="evidence" value="ECO:0007669"/>
    <property type="project" value="InterPro"/>
</dbReference>
<dbReference type="InterPro" id="IPR016181">
    <property type="entry name" value="Acyl_CoA_acyltransferase"/>
</dbReference>
<dbReference type="NCBIfam" id="NF005840">
    <property type="entry name" value="PRK07757.1"/>
    <property type="match status" value="1"/>
</dbReference>
<sequence length="152" mass="17241">MVEYKTAKLKDIKAMQEMVADEVKKGIILPRSDSEIAQNIRSYTLALKDNKIVGYASLHIYSIELAEIRSLVVSKNLRANGIGSNLVKILLEEAKFQDIKKVFALTYADKFFKKLGFVEISKEELPDQKIWADCIKCKQFPVCNEIAVINTL</sequence>
<proteinExistence type="predicted"/>
<name>A0A2I1N9F7_9BACT</name>
<evidence type="ECO:0000313" key="4">
    <source>
        <dbReference type="EMBL" id="PKZ29016.1"/>
    </source>
</evidence>
<dbReference type="InterPro" id="IPR010167">
    <property type="entry name" value="NH2A_AcTrfase"/>
</dbReference>
<comment type="caution">
    <text evidence="4">The sequence shown here is derived from an EMBL/GenBank/DDBJ whole genome shotgun (WGS) entry which is preliminary data.</text>
</comment>